<proteinExistence type="predicted"/>
<dbReference type="AlphaFoldDB" id="A0A367FA23"/>
<dbReference type="OrthoDB" id="3539605at2"/>
<reference evidence="1 2" key="1">
    <citation type="submission" date="2018-06" db="EMBL/GenBank/DDBJ databases">
        <title>Sphaerisporangium craniellae sp. nov., isolated from a marine sponge in the South China Sea.</title>
        <authorList>
            <person name="Li L."/>
        </authorList>
    </citation>
    <scope>NUCLEOTIDE SEQUENCE [LARGE SCALE GENOMIC DNA]</scope>
    <source>
        <strain evidence="1 2">CCTCC AA 208026</strain>
    </source>
</reference>
<accession>A0A367FA23</accession>
<sequence>MSHADLTVYRTRLPGVLQLWQHLAHADDAWNTEVKAALSELDMAGRKVIVDEYTGAIIGVEHDGGDPPAGWRVHRKLGHLVPNRSITAGKRIDQVLDRLRRPDVRDRLPGMPRQHWGGPALLTCGVAVHEDEHGPALYATWPGSIPDELVDGEIWERLRLSVYYAVLEAEEDAKAGAVS</sequence>
<evidence type="ECO:0000313" key="2">
    <source>
        <dbReference type="Proteomes" id="UP000253094"/>
    </source>
</evidence>
<name>A0A367FA23_9ACTN</name>
<keyword evidence="2" id="KW-1185">Reference proteome</keyword>
<organism evidence="1 2">
    <name type="scientific">Sphaerisporangium album</name>
    <dbReference type="NCBI Taxonomy" id="509200"/>
    <lineage>
        <taxon>Bacteria</taxon>
        <taxon>Bacillati</taxon>
        <taxon>Actinomycetota</taxon>
        <taxon>Actinomycetes</taxon>
        <taxon>Streptosporangiales</taxon>
        <taxon>Streptosporangiaceae</taxon>
        <taxon>Sphaerisporangium</taxon>
    </lineage>
</organism>
<protein>
    <submittedName>
        <fullName evidence="1">Uncharacterized protein</fullName>
    </submittedName>
</protein>
<dbReference type="Proteomes" id="UP000253094">
    <property type="component" value="Unassembled WGS sequence"/>
</dbReference>
<dbReference type="EMBL" id="QOIL01000016">
    <property type="protein sequence ID" value="RCG27218.1"/>
    <property type="molecule type" value="Genomic_DNA"/>
</dbReference>
<gene>
    <name evidence="1" type="ORF">DQ384_26220</name>
</gene>
<evidence type="ECO:0000313" key="1">
    <source>
        <dbReference type="EMBL" id="RCG27218.1"/>
    </source>
</evidence>
<dbReference type="RefSeq" id="WP_114031557.1">
    <property type="nucleotide sequence ID" value="NZ_QOIL01000016.1"/>
</dbReference>
<comment type="caution">
    <text evidence="1">The sequence shown here is derived from an EMBL/GenBank/DDBJ whole genome shotgun (WGS) entry which is preliminary data.</text>
</comment>